<feature type="compositionally biased region" description="Basic and acidic residues" evidence="1">
    <location>
        <begin position="1"/>
        <end position="16"/>
    </location>
</feature>
<evidence type="ECO:0000256" key="1">
    <source>
        <dbReference type="SAM" id="MobiDB-lite"/>
    </source>
</evidence>
<evidence type="ECO:0000313" key="3">
    <source>
        <dbReference type="Proteomes" id="UP000789901"/>
    </source>
</evidence>
<evidence type="ECO:0000313" key="2">
    <source>
        <dbReference type="EMBL" id="CAG8744396.1"/>
    </source>
</evidence>
<reference evidence="2 3" key="1">
    <citation type="submission" date="2021-06" db="EMBL/GenBank/DDBJ databases">
        <authorList>
            <person name="Kallberg Y."/>
            <person name="Tangrot J."/>
            <person name="Rosling A."/>
        </authorList>
    </citation>
    <scope>NUCLEOTIDE SEQUENCE [LARGE SCALE GENOMIC DNA]</scope>
    <source>
        <strain evidence="2 3">120-4 pot B 10/14</strain>
    </source>
</reference>
<name>A0ABN7V8J6_GIGMA</name>
<feature type="compositionally biased region" description="Low complexity" evidence="1">
    <location>
        <begin position="17"/>
        <end position="29"/>
    </location>
</feature>
<protein>
    <submittedName>
        <fullName evidence="2">17968_t:CDS:1</fullName>
    </submittedName>
</protein>
<accession>A0ABN7V8J6</accession>
<sequence length="42" mass="4903">MTSRDKRLTVGRKELHNSNYTNSSNSSEKNQNRSGHLEERKL</sequence>
<feature type="non-terminal residue" evidence="2">
    <location>
        <position position="42"/>
    </location>
</feature>
<feature type="region of interest" description="Disordered" evidence="1">
    <location>
        <begin position="1"/>
        <end position="42"/>
    </location>
</feature>
<proteinExistence type="predicted"/>
<dbReference type="EMBL" id="CAJVQB010010994">
    <property type="protein sequence ID" value="CAG8744396.1"/>
    <property type="molecule type" value="Genomic_DNA"/>
</dbReference>
<gene>
    <name evidence="2" type="ORF">GMARGA_LOCUS15712</name>
</gene>
<dbReference type="Proteomes" id="UP000789901">
    <property type="component" value="Unassembled WGS sequence"/>
</dbReference>
<organism evidence="2 3">
    <name type="scientific">Gigaspora margarita</name>
    <dbReference type="NCBI Taxonomy" id="4874"/>
    <lineage>
        <taxon>Eukaryota</taxon>
        <taxon>Fungi</taxon>
        <taxon>Fungi incertae sedis</taxon>
        <taxon>Mucoromycota</taxon>
        <taxon>Glomeromycotina</taxon>
        <taxon>Glomeromycetes</taxon>
        <taxon>Diversisporales</taxon>
        <taxon>Gigasporaceae</taxon>
        <taxon>Gigaspora</taxon>
    </lineage>
</organism>
<comment type="caution">
    <text evidence="2">The sequence shown here is derived from an EMBL/GenBank/DDBJ whole genome shotgun (WGS) entry which is preliminary data.</text>
</comment>
<keyword evidence="3" id="KW-1185">Reference proteome</keyword>